<comment type="caution">
    <text evidence="1">The sequence shown here is derived from an EMBL/GenBank/DDBJ whole genome shotgun (WGS) entry which is preliminary data.</text>
</comment>
<gene>
    <name evidence="1" type="ORF">PCOR1329_LOCUS58809</name>
    <name evidence="2" type="ORF">PCOR1329_LOCUS58810</name>
</gene>
<dbReference type="EMBL" id="CAUYUJ010017305">
    <property type="protein sequence ID" value="CAK0873690.1"/>
    <property type="molecule type" value="Genomic_DNA"/>
</dbReference>
<feature type="non-terminal residue" evidence="1">
    <location>
        <position position="664"/>
    </location>
</feature>
<name>A0ABN9VLC5_9DINO</name>
<feature type="non-terminal residue" evidence="1">
    <location>
        <position position="1"/>
    </location>
</feature>
<organism evidence="1 3">
    <name type="scientific">Prorocentrum cordatum</name>
    <dbReference type="NCBI Taxonomy" id="2364126"/>
    <lineage>
        <taxon>Eukaryota</taxon>
        <taxon>Sar</taxon>
        <taxon>Alveolata</taxon>
        <taxon>Dinophyceae</taxon>
        <taxon>Prorocentrales</taxon>
        <taxon>Prorocentraceae</taxon>
        <taxon>Prorocentrum</taxon>
    </lineage>
</organism>
<dbReference type="Proteomes" id="UP001189429">
    <property type="component" value="Unassembled WGS sequence"/>
</dbReference>
<reference evidence="1" key="1">
    <citation type="submission" date="2023-10" db="EMBL/GenBank/DDBJ databases">
        <authorList>
            <person name="Chen Y."/>
            <person name="Shah S."/>
            <person name="Dougan E. K."/>
            <person name="Thang M."/>
            <person name="Chan C."/>
        </authorList>
    </citation>
    <scope>NUCLEOTIDE SEQUENCE [LARGE SCALE GENOMIC DNA]</scope>
</reference>
<evidence type="ECO:0000313" key="2">
    <source>
        <dbReference type="EMBL" id="CAK0873691.1"/>
    </source>
</evidence>
<keyword evidence="3" id="KW-1185">Reference proteome</keyword>
<protein>
    <submittedName>
        <fullName evidence="1">Uncharacterized protein</fullName>
    </submittedName>
</protein>
<accession>A0ABN9VLC5</accession>
<dbReference type="EMBL" id="CAUYUJ010017305">
    <property type="protein sequence ID" value="CAK0873691.1"/>
    <property type="molecule type" value="Genomic_DNA"/>
</dbReference>
<evidence type="ECO:0000313" key="3">
    <source>
        <dbReference type="Proteomes" id="UP001189429"/>
    </source>
</evidence>
<sequence length="664" mass="71702">DLTNEIRMSLLRERFALKTSACKGEEEAATMLGGLQRKFCALGLTAALTSKTLHNCVDTIERFVKNAISQADVDQTEWDKDVLLELRVSLMFARPPVGVLQAWGPPLLRQALMMKDSLDMLPSLFSKFPVHGQGMIAVLETRLQLFEGIEAWSRQMQQTALAWKQIAEASETWAIAADPPLVQNSIASIADLYKDFHKASLDDKAFLGRACPGAAATLHAHEAGAIKTCVRVLLPMRVTAMEAAFSARQCSESESKMMSSCKASSVHGSSPPEAAALRGDAELLIIMQQWSSHWESDLRLAIAGECKQLGVERARELADLAANLKGIFEKLADLAPVDGDPADCVELFAGVSRVITGALTPALQAHFASAVEKPLAEAIAFYAAVDKMFADMKRKGTKLDDDSFELAKHVAAFENKEDCFNAIESVAVDAISKERVLLLRKLTSVGFNVSRVISLIGDDGAIPLGGEGLAMSAGRLVTSLGAYRTWTTHFTGSLDALATGELTAEMALRAKDHVGAAEEFVAFFTKGCTRQLKNLTEQAEDAAPADALFEDRRLLVDKGLQKALKASVKKLSDTKVLAKVTEAIDQIKSMDDNGMQVKPSVKASLAQARRMAKLAVGVAWAVEAISGFAPKEPGDMAQHAELVRKKLAEKSFACHDDSSKAAKK</sequence>
<evidence type="ECO:0000313" key="1">
    <source>
        <dbReference type="EMBL" id="CAK0873690.1"/>
    </source>
</evidence>
<proteinExistence type="predicted"/>